<protein>
    <submittedName>
        <fullName evidence="1">CCAAT-HAP2 transcription factor</fullName>
    </submittedName>
</protein>
<dbReference type="EMBL" id="CM039178">
    <property type="protein sequence ID" value="KAH9678924.1"/>
    <property type="molecule type" value="Genomic_DNA"/>
</dbReference>
<comment type="caution">
    <text evidence="1">The sequence shown here is derived from an EMBL/GenBank/DDBJ whole genome shotgun (WGS) entry which is preliminary data.</text>
</comment>
<evidence type="ECO:0000313" key="1">
    <source>
        <dbReference type="EMBL" id="KAH9678924.1"/>
    </source>
</evidence>
<proteinExistence type="predicted"/>
<reference evidence="2" key="1">
    <citation type="journal article" date="2023" name="Hortic. Res.">
        <title>A chromosome-level phased genome enabling allele-level studies in sweet orange: a case study on citrus Huanglongbing tolerance.</title>
        <authorList>
            <person name="Wu B."/>
            <person name="Yu Q."/>
            <person name="Deng Z."/>
            <person name="Duan Y."/>
            <person name="Luo F."/>
            <person name="Gmitter F. Jr."/>
        </authorList>
    </citation>
    <scope>NUCLEOTIDE SEQUENCE [LARGE SCALE GENOMIC DNA]</scope>
    <source>
        <strain evidence="2">cv. Valencia</strain>
    </source>
</reference>
<accession>A0ACB8HVT1</accession>
<gene>
    <name evidence="1" type="ORF">KPL71_025910</name>
</gene>
<keyword evidence="2" id="KW-1185">Reference proteome</keyword>
<evidence type="ECO:0000313" key="2">
    <source>
        <dbReference type="Proteomes" id="UP000829398"/>
    </source>
</evidence>
<organism evidence="1 2">
    <name type="scientific">Citrus sinensis</name>
    <name type="common">Sweet orange</name>
    <name type="synonym">Citrus aurantium var. sinensis</name>
    <dbReference type="NCBI Taxonomy" id="2711"/>
    <lineage>
        <taxon>Eukaryota</taxon>
        <taxon>Viridiplantae</taxon>
        <taxon>Streptophyta</taxon>
        <taxon>Embryophyta</taxon>
        <taxon>Tracheophyta</taxon>
        <taxon>Spermatophyta</taxon>
        <taxon>Magnoliopsida</taxon>
        <taxon>eudicotyledons</taxon>
        <taxon>Gunneridae</taxon>
        <taxon>Pentapetalae</taxon>
        <taxon>rosids</taxon>
        <taxon>malvids</taxon>
        <taxon>Sapindales</taxon>
        <taxon>Rutaceae</taxon>
        <taxon>Aurantioideae</taxon>
        <taxon>Citrus</taxon>
    </lineage>
</organism>
<sequence length="345" mass="37761">MHQNKSSNSSGPEANSNNSFTISSQPWWRGVGHDSISRDMLRGGIGNISSPREPINGGLVAKTRKSQVNSGMDGGADATKETLMSVASQADGKFGGQQPSQHSVSLMHPPFSEYLAHPSQLELVGHSIVHPQSMGVHSARMALPLEMAEEPVYVNAKQYHGILRRRQLRAKAELERKLIKVRKVTSAMSVYPYLHESRHLHAMRRARGCGGRFVNTKKLDSQTSNGTVTNGTSLNVAVSTLPPNSSKSESVATNYSRGTADLSTGCREVTEPQVHKMQQQQRCSNGNGQTYYEGNGNGCYSHHQGFQLFKCHSLPDNKVEEGDFSGQQSGRIVENRAQHRALTIK</sequence>
<name>A0ACB8HVT1_CITSI</name>
<dbReference type="Proteomes" id="UP000829398">
    <property type="component" value="Chromosome 9"/>
</dbReference>